<dbReference type="SUPFAM" id="SSF53335">
    <property type="entry name" value="S-adenosyl-L-methionine-dependent methyltransferases"/>
    <property type="match status" value="1"/>
</dbReference>
<sequence length="756" mass="83684">MLTRTLKAPTSSTRKALHFCSKTNLGSQLGQQLAIFTSSSLSSSAQTRIHAFWTTDEPLLRALRRRQESYRLAQTSARKKSDRFDAVQLAKSEIRWAVQHVRTPSLPLSDTSSKKKNGLTRDQRRRLVWMTRQMTRNNVPLSYLLGSVPFGSLKNELTVRPPVLLPRPETEDWATQVVSVLLNLSREQLDKVRIVDLCTGSGCIALLVADALRTRLGAAGEWKVVACDRSPIAVEIAQENAQKLGFEINQKQSNLHIVQADIFEDGDMDRLAVIAGGPFGLIVSNPPYIPRREWATLSNEVKQHEDPAALIGERDPESAESSSERQRFLDRHGLAFHQRLADLLYRPTFSTSFAPLPRLVAEYGRGQQKQVEQLHVDLKAPKDRLPRVTHVDAQLVIVGLGNATTHPLTRHSIGQVVLDPLLQRLIEMDGKVRARLRAIRDGLEQNRTEAVQSGRVDTTKRPDWSTSVPTTLSIPTSFTSCAATPQELDLDQSCLDLPRQLTKVNGKSGGWSCTLPLLIPSSPATFFSSHPSDSTIFSVNLCLFKPSHAMNLSGVGLKAFLQTRHPYFASTSHSTPSEHASTGTWNTDDILVLQDELDLDFGSVKRKDAGSARGHNGVRDIVARLEIPAVSSTTCASTKRTASNGAEASGPKLTRLRIGIGRPSHSTPKDIWLPASLQSKKAPRVDRWVLSPLTPAELESCRNASQRHDSVIDHVETLTLQWVAERCASLAQHSQVTKDVGSRKDQFGVFRTVWVQ</sequence>
<gene>
    <name evidence="6" type="ORF">UMAG_10768</name>
</gene>
<dbReference type="OrthoDB" id="269872at2759"/>
<dbReference type="GO" id="GO:0006415">
    <property type="term" value="P:translational termination"/>
    <property type="evidence" value="ECO:0000318"/>
    <property type="project" value="GO_Central"/>
</dbReference>
<dbReference type="InterPro" id="IPR036416">
    <property type="entry name" value="Pept_tRNA_hydro_sf"/>
</dbReference>
<dbReference type="GO" id="GO:0032259">
    <property type="term" value="P:methylation"/>
    <property type="evidence" value="ECO:0007669"/>
    <property type="project" value="UniProtKB-KW"/>
</dbReference>
<evidence type="ECO:0000313" key="6">
    <source>
        <dbReference type="EMBL" id="KIS70212.1"/>
    </source>
</evidence>
<feature type="region of interest" description="Disordered" evidence="4">
    <location>
        <begin position="305"/>
        <end position="325"/>
    </location>
</feature>
<keyword evidence="1" id="KW-0489">Methyltransferase</keyword>
<dbReference type="KEGG" id="uma:UMAG_10768"/>
<dbReference type="STRING" id="237631.A0A0D1CA47"/>
<dbReference type="CDD" id="cd02440">
    <property type="entry name" value="AdoMet_MTases"/>
    <property type="match status" value="1"/>
</dbReference>
<dbReference type="InterPro" id="IPR004556">
    <property type="entry name" value="HemK-like"/>
</dbReference>
<evidence type="ECO:0000256" key="3">
    <source>
        <dbReference type="ARBA" id="ARBA00022691"/>
    </source>
</evidence>
<evidence type="ECO:0000256" key="4">
    <source>
        <dbReference type="SAM" id="MobiDB-lite"/>
    </source>
</evidence>
<proteinExistence type="predicted"/>
<dbReference type="PANTHER" id="PTHR18895">
    <property type="entry name" value="HEMK METHYLTRANSFERASE"/>
    <property type="match status" value="1"/>
</dbReference>
<dbReference type="GO" id="GO:0003676">
    <property type="term" value="F:nucleic acid binding"/>
    <property type="evidence" value="ECO:0007669"/>
    <property type="project" value="InterPro"/>
</dbReference>
<dbReference type="Gene3D" id="3.40.50.1470">
    <property type="entry name" value="Peptidyl-tRNA hydrolase"/>
    <property type="match status" value="1"/>
</dbReference>
<dbReference type="GO" id="GO:0004045">
    <property type="term" value="F:peptidyl-tRNA hydrolase activity"/>
    <property type="evidence" value="ECO:0007669"/>
    <property type="project" value="InterPro"/>
</dbReference>
<dbReference type="GO" id="GO:0036009">
    <property type="term" value="F:protein-glutamine N-methyltransferase activity"/>
    <property type="evidence" value="ECO:0000318"/>
    <property type="project" value="GO_Central"/>
</dbReference>
<dbReference type="eggNOG" id="KOG2904">
    <property type="taxonomic scope" value="Eukaryota"/>
</dbReference>
<protein>
    <recommendedName>
        <fullName evidence="5">Methyltransferase domain-containing protein</fullName>
    </recommendedName>
</protein>
<dbReference type="InParanoid" id="A0A0D1CA47"/>
<dbReference type="EMBL" id="CM003143">
    <property type="protein sequence ID" value="KIS70212.1"/>
    <property type="molecule type" value="Genomic_DNA"/>
</dbReference>
<dbReference type="InterPro" id="IPR029063">
    <property type="entry name" value="SAM-dependent_MTases_sf"/>
</dbReference>
<dbReference type="InterPro" id="IPR018171">
    <property type="entry name" value="Pept_tRNA_hydro_CS"/>
</dbReference>
<dbReference type="InterPro" id="IPR001328">
    <property type="entry name" value="Pept_tRNA_hydro"/>
</dbReference>
<evidence type="ECO:0000313" key="7">
    <source>
        <dbReference type="Proteomes" id="UP000000561"/>
    </source>
</evidence>
<feature type="domain" description="Methyltransferase" evidence="5">
    <location>
        <begin position="190"/>
        <end position="267"/>
    </location>
</feature>
<dbReference type="RefSeq" id="XP_011388370.1">
    <property type="nucleotide sequence ID" value="XM_011390068.1"/>
</dbReference>
<evidence type="ECO:0000256" key="2">
    <source>
        <dbReference type="ARBA" id="ARBA00022679"/>
    </source>
</evidence>
<name>A0A0D1CA47_MYCMD</name>
<dbReference type="InterPro" id="IPR050320">
    <property type="entry name" value="N5-glutamine_MTase"/>
</dbReference>
<keyword evidence="7" id="KW-1185">Reference proteome</keyword>
<organism evidence="6 7">
    <name type="scientific">Mycosarcoma maydis</name>
    <name type="common">Corn smut fungus</name>
    <name type="synonym">Ustilago maydis</name>
    <dbReference type="NCBI Taxonomy" id="5270"/>
    <lineage>
        <taxon>Eukaryota</taxon>
        <taxon>Fungi</taxon>
        <taxon>Dikarya</taxon>
        <taxon>Basidiomycota</taxon>
        <taxon>Ustilaginomycotina</taxon>
        <taxon>Ustilaginomycetes</taxon>
        <taxon>Ustilaginales</taxon>
        <taxon>Ustilaginaceae</taxon>
        <taxon>Mycosarcoma</taxon>
    </lineage>
</organism>
<dbReference type="InterPro" id="IPR002052">
    <property type="entry name" value="DNA_methylase_N6_adenine_CS"/>
</dbReference>
<dbReference type="Proteomes" id="UP000000561">
    <property type="component" value="Chromosome 4"/>
</dbReference>
<reference evidence="6 7" key="1">
    <citation type="journal article" date="2006" name="Nature">
        <title>Insights from the genome of the biotrophic fungal plant pathogen Ustilago maydis.</title>
        <authorList>
            <person name="Kamper J."/>
            <person name="Kahmann R."/>
            <person name="Bolker M."/>
            <person name="Ma L.J."/>
            <person name="Brefort T."/>
            <person name="Saville B.J."/>
            <person name="Banuett F."/>
            <person name="Kronstad J.W."/>
            <person name="Gold S.E."/>
            <person name="Muller O."/>
            <person name="Perlin M.H."/>
            <person name="Wosten H.A."/>
            <person name="de Vries R."/>
            <person name="Ruiz-Herrera J."/>
            <person name="Reynaga-Pena C.G."/>
            <person name="Snetselaar K."/>
            <person name="McCann M."/>
            <person name="Perez-Martin J."/>
            <person name="Feldbrugge M."/>
            <person name="Basse C.W."/>
            <person name="Steinberg G."/>
            <person name="Ibeas J.I."/>
            <person name="Holloman W."/>
            <person name="Guzman P."/>
            <person name="Farman M."/>
            <person name="Stajich J.E."/>
            <person name="Sentandreu R."/>
            <person name="Gonzalez-Prieto J.M."/>
            <person name="Kennell J.C."/>
            <person name="Molina L."/>
            <person name="Schirawski J."/>
            <person name="Mendoza-Mendoza A."/>
            <person name="Greilinger D."/>
            <person name="Munch K."/>
            <person name="Rossel N."/>
            <person name="Scherer M."/>
            <person name="Vranes M."/>
            <person name="Ladendorf O."/>
            <person name="Vincon V."/>
            <person name="Fuchs U."/>
            <person name="Sandrock B."/>
            <person name="Meng S."/>
            <person name="Ho E.C."/>
            <person name="Cahill M.J."/>
            <person name="Boyce K.J."/>
            <person name="Klose J."/>
            <person name="Klosterman S.J."/>
            <person name="Deelstra H.J."/>
            <person name="Ortiz-Castellanos L."/>
            <person name="Li W."/>
            <person name="Sanchez-Alonso P."/>
            <person name="Schreier P.H."/>
            <person name="Hauser-Hahn I."/>
            <person name="Vaupel M."/>
            <person name="Koopmann E."/>
            <person name="Friedrich G."/>
            <person name="Voss H."/>
            <person name="Schluter T."/>
            <person name="Margolis J."/>
            <person name="Platt D."/>
            <person name="Swimmer C."/>
            <person name="Gnirke A."/>
            <person name="Chen F."/>
            <person name="Vysotskaia V."/>
            <person name="Mannhaupt G."/>
            <person name="Guldener U."/>
            <person name="Munsterkotter M."/>
            <person name="Haase D."/>
            <person name="Oesterheld M."/>
            <person name="Mewes H.W."/>
            <person name="Mauceli E.W."/>
            <person name="DeCaprio D."/>
            <person name="Wade C.M."/>
            <person name="Butler J."/>
            <person name="Young S."/>
            <person name="Jaffe D.B."/>
            <person name="Calvo S."/>
            <person name="Nusbaum C."/>
            <person name="Galagan J."/>
            <person name="Birren B.W."/>
        </authorList>
    </citation>
    <scope>NUCLEOTIDE SEQUENCE [LARGE SCALE GENOMIC DNA]</scope>
    <source>
        <strain evidence="7">DSM 14603 / FGSC 9021 / UM521</strain>
    </source>
</reference>
<dbReference type="InterPro" id="IPR025714">
    <property type="entry name" value="Methyltranfer_dom"/>
</dbReference>
<dbReference type="PANTHER" id="PTHR18895:SF74">
    <property type="entry name" value="MTRF1L RELEASE FACTOR GLUTAMINE METHYLTRANSFERASE"/>
    <property type="match status" value="1"/>
</dbReference>
<evidence type="ECO:0000259" key="5">
    <source>
        <dbReference type="Pfam" id="PF13847"/>
    </source>
</evidence>
<dbReference type="Pfam" id="PF01195">
    <property type="entry name" value="Pept_tRNA_hydro"/>
    <property type="match status" value="1"/>
</dbReference>
<dbReference type="Gene3D" id="3.40.50.150">
    <property type="entry name" value="Vaccinia Virus protein VP39"/>
    <property type="match status" value="1"/>
</dbReference>
<dbReference type="SUPFAM" id="SSF53178">
    <property type="entry name" value="Peptidyl-tRNA hydrolase-like"/>
    <property type="match status" value="1"/>
</dbReference>
<evidence type="ECO:0000256" key="1">
    <source>
        <dbReference type="ARBA" id="ARBA00022603"/>
    </source>
</evidence>
<dbReference type="VEuPathDB" id="FungiDB:UMAG_10768"/>
<keyword evidence="3" id="KW-0949">S-adenosyl-L-methionine</keyword>
<keyword evidence="2" id="KW-0808">Transferase</keyword>
<dbReference type="AlphaFoldDB" id="A0A0D1CA47"/>
<accession>A0A0D1CA47</accession>
<dbReference type="PROSITE" id="PS01196">
    <property type="entry name" value="PEPT_TRNA_HYDROL_2"/>
    <property type="match status" value="1"/>
</dbReference>
<dbReference type="PROSITE" id="PS00092">
    <property type="entry name" value="N6_MTASE"/>
    <property type="match status" value="1"/>
</dbReference>
<dbReference type="GeneID" id="23566753"/>
<dbReference type="NCBIfam" id="TIGR00536">
    <property type="entry name" value="hemK_fam"/>
    <property type="match status" value="1"/>
</dbReference>
<dbReference type="Pfam" id="PF13847">
    <property type="entry name" value="Methyltransf_31"/>
    <property type="match status" value="1"/>
</dbReference>